<keyword evidence="2" id="KW-0479">Metal-binding</keyword>
<dbReference type="Pfam" id="PF22936">
    <property type="entry name" value="Pol_BBD"/>
    <property type="match status" value="1"/>
</dbReference>
<proteinExistence type="predicted"/>
<dbReference type="GO" id="GO:0004190">
    <property type="term" value="F:aspartic-type endopeptidase activity"/>
    <property type="evidence" value="ECO:0007669"/>
    <property type="project" value="UniProtKB-KW"/>
</dbReference>
<dbReference type="AlphaFoldDB" id="A0AAP0PAC1"/>
<dbReference type="Pfam" id="PF25597">
    <property type="entry name" value="SH3_retrovirus"/>
    <property type="match status" value="1"/>
</dbReference>
<evidence type="ECO:0000313" key="10">
    <source>
        <dbReference type="Proteomes" id="UP001419268"/>
    </source>
</evidence>
<comment type="caution">
    <text evidence="9">The sequence shown here is derived from an EMBL/GenBank/DDBJ whole genome shotgun (WGS) entry which is preliminary data.</text>
</comment>
<dbReference type="InterPro" id="IPR013103">
    <property type="entry name" value="RVT_2"/>
</dbReference>
<dbReference type="SUPFAM" id="SSF57756">
    <property type="entry name" value="Retrovirus zinc finger-like domains"/>
    <property type="match status" value="1"/>
</dbReference>
<dbReference type="InterPro" id="IPR039537">
    <property type="entry name" value="Retrotran_Ty1/copia-like"/>
</dbReference>
<dbReference type="PROSITE" id="PS50994">
    <property type="entry name" value="INTEGRASE"/>
    <property type="match status" value="1"/>
</dbReference>
<organism evidence="9 10">
    <name type="scientific">Stephania cephalantha</name>
    <dbReference type="NCBI Taxonomy" id="152367"/>
    <lineage>
        <taxon>Eukaryota</taxon>
        <taxon>Viridiplantae</taxon>
        <taxon>Streptophyta</taxon>
        <taxon>Embryophyta</taxon>
        <taxon>Tracheophyta</taxon>
        <taxon>Spermatophyta</taxon>
        <taxon>Magnoliopsida</taxon>
        <taxon>Ranunculales</taxon>
        <taxon>Menispermaceae</taxon>
        <taxon>Menispermoideae</taxon>
        <taxon>Cissampelideae</taxon>
        <taxon>Stephania</taxon>
    </lineage>
</organism>
<dbReference type="Gene3D" id="4.10.60.10">
    <property type="entry name" value="Zinc finger, CCHC-type"/>
    <property type="match status" value="1"/>
</dbReference>
<dbReference type="InterPro" id="IPR054722">
    <property type="entry name" value="PolX-like_BBD"/>
</dbReference>
<dbReference type="InterPro" id="IPR036397">
    <property type="entry name" value="RNaseH_sf"/>
</dbReference>
<dbReference type="PROSITE" id="PS50158">
    <property type="entry name" value="ZF_CCHC"/>
    <property type="match status" value="1"/>
</dbReference>
<feature type="domain" description="Integrase catalytic" evidence="8">
    <location>
        <begin position="527"/>
        <end position="697"/>
    </location>
</feature>
<dbReference type="InterPro" id="IPR036875">
    <property type="entry name" value="Znf_CCHC_sf"/>
</dbReference>
<sequence length="1147" mass="131584">MYKLWCVRIVNKIVFGGCGFSSLRGFPDLFSFYIYLFYYCHCSLSKSQQLVSEQGYSQVGVMTEERKLRVEKFDGSNFGFWKMQIEDYLYQKDLYLPLGGKSSKPIDMDDKAWEILDRKALGAIRLSLSPSVAFNISKEKTTQDVMKALTRMYEKPSASNKVFLMKRLFNMKKPESRPIQEHLSDFNTITSQLESVGIIFDNEVLALVILSGLPDSWDGLVMAVSNSSGSSILKFEDVVGVLLDEDTRRRNNSSDDVSNSALNTEERGRSSKRSNGRGNGRSQSRRGRSRGPQMTCWNCKKKGHLKRDCKAPKKRVDENDKDSNSVNVSNESSSDEALIMCCDSKDESCWILDSGASFHATSNREYFLNYEKGNFGKVYLGDDEPSDIIGKGDVLIGMENGTQLRLQRVRHVPKLARNLISVSQLTDDAGLETKFTKTSWKLIKGAMVVAHGQRDGTLYRVLNENSMNMASSEVSAKVWHQRLGHMSEKGMKVMVSKGKLDGLSCVDLSLCEGCVVGKQKVVSFSKKGRTPKTEKLELVHTDVWGPSQVSSLNGSRYYITFIDDSTRKLWIYFMKNKFQVFEIFKKWKCLVENQTCLKLKCLRSDNGGEYCNKEFDEYCAMYGIRREKTVPRTPQQNGIAERMNRTIIERARSMLLSAGLPKQFWAEAVNTAAYLINRGPSTAIDCRLPEEEWTKKEVKLSHLRTFGCVSYVHINAENRSKLDAKSKMCIFLGYGVDSFGYRLWDPESKKVIRSKDVIFNEDVLYKDRIKKKEEPKRSKYLELDDIPPYDPDQSVTEHIDEHEVQEEPVTPPIALRRERRTINAPDRYSPSIHYLLLTDGGEPNYYEEAMQVENKEEWKKAMDDEMKSLYTNQTWDLVKLPTGKKAIQNKWVYRLKQEQDGSQRYKARLVVKGFQQKAGIDFTEIFSPVVKMTTIRTVLSIVAAEDLHLEQLDVKTAFLHGDLEENIYMQQPQGYVEAGKEHLVCKLHKSLYGLKQAPRQWYLKFDKFMLTIGYMRCHADHFCYFKKFDNSYVILLLYVDDMLIAGSNIEKIENLKEQMAKEFSMKDLGAAKQILGLRIERDRKNKLLKLCQREYISKVLKRFNMDNAKPVSTPLAGHFKNLSKQHSPKTEEEQKNMENIPVCIGSG</sequence>
<protein>
    <recommendedName>
        <fullName evidence="11">Retrovirus-related Pol polyprotein from transposon TNT 1-94</fullName>
    </recommendedName>
</protein>
<reference evidence="9 10" key="1">
    <citation type="submission" date="2024-01" db="EMBL/GenBank/DDBJ databases">
        <title>Genome assemblies of Stephania.</title>
        <authorList>
            <person name="Yang L."/>
        </authorList>
    </citation>
    <scope>NUCLEOTIDE SEQUENCE [LARGE SCALE GENOMIC DNA]</scope>
    <source>
        <strain evidence="9">JXDWG</strain>
        <tissue evidence="9">Leaf</tissue>
    </source>
</reference>
<dbReference type="Proteomes" id="UP001419268">
    <property type="component" value="Unassembled WGS sequence"/>
</dbReference>
<dbReference type="PANTHER" id="PTHR42648">
    <property type="entry name" value="TRANSPOSASE, PUTATIVE-RELATED"/>
    <property type="match status" value="1"/>
</dbReference>
<keyword evidence="3" id="KW-0064">Aspartyl protease</keyword>
<keyword evidence="4" id="KW-0378">Hydrolase</keyword>
<dbReference type="InterPro" id="IPR001878">
    <property type="entry name" value="Znf_CCHC"/>
</dbReference>
<dbReference type="EMBL" id="JBBNAG010000005">
    <property type="protein sequence ID" value="KAK9133630.1"/>
    <property type="molecule type" value="Genomic_DNA"/>
</dbReference>
<dbReference type="Pfam" id="PF00098">
    <property type="entry name" value="zf-CCHC"/>
    <property type="match status" value="1"/>
</dbReference>
<dbReference type="InterPro" id="IPR012337">
    <property type="entry name" value="RNaseH-like_sf"/>
</dbReference>
<dbReference type="Pfam" id="PF13976">
    <property type="entry name" value="gag_pre-integrs"/>
    <property type="match status" value="1"/>
</dbReference>
<keyword evidence="1" id="KW-0645">Protease</keyword>
<feature type="compositionally biased region" description="Basic and acidic residues" evidence="6">
    <location>
        <begin position="306"/>
        <end position="323"/>
    </location>
</feature>
<evidence type="ECO:0000256" key="1">
    <source>
        <dbReference type="ARBA" id="ARBA00022670"/>
    </source>
</evidence>
<evidence type="ECO:0000256" key="6">
    <source>
        <dbReference type="SAM" id="MobiDB-lite"/>
    </source>
</evidence>
<accession>A0AAP0PAC1</accession>
<dbReference type="SUPFAM" id="SSF56672">
    <property type="entry name" value="DNA/RNA polymerases"/>
    <property type="match status" value="1"/>
</dbReference>
<evidence type="ECO:0000256" key="5">
    <source>
        <dbReference type="PROSITE-ProRule" id="PRU00047"/>
    </source>
</evidence>
<dbReference type="Pfam" id="PF07727">
    <property type="entry name" value="RVT_2"/>
    <property type="match status" value="1"/>
</dbReference>
<dbReference type="InterPro" id="IPR001584">
    <property type="entry name" value="Integrase_cat-core"/>
</dbReference>
<feature type="domain" description="CCHC-type" evidence="7">
    <location>
        <begin position="296"/>
        <end position="310"/>
    </location>
</feature>
<evidence type="ECO:0008006" key="11">
    <source>
        <dbReference type="Google" id="ProtNLM"/>
    </source>
</evidence>
<dbReference type="SMART" id="SM00343">
    <property type="entry name" value="ZnF_C2HC"/>
    <property type="match status" value="1"/>
</dbReference>
<dbReference type="GO" id="GO:0003676">
    <property type="term" value="F:nucleic acid binding"/>
    <property type="evidence" value="ECO:0007669"/>
    <property type="project" value="InterPro"/>
</dbReference>
<evidence type="ECO:0000256" key="3">
    <source>
        <dbReference type="ARBA" id="ARBA00022750"/>
    </source>
</evidence>
<dbReference type="Pfam" id="PF00665">
    <property type="entry name" value="rve"/>
    <property type="match status" value="1"/>
</dbReference>
<gene>
    <name evidence="9" type="ORF">Scep_013158</name>
</gene>
<evidence type="ECO:0000259" key="8">
    <source>
        <dbReference type="PROSITE" id="PS50994"/>
    </source>
</evidence>
<dbReference type="PANTHER" id="PTHR42648:SF28">
    <property type="entry name" value="TRANSPOSON-ENCODED PROTEIN WITH RIBONUCLEASE H-LIKE AND RETROVIRUS ZINC FINGER-LIKE DOMAINS"/>
    <property type="match status" value="1"/>
</dbReference>
<dbReference type="GO" id="GO:0008270">
    <property type="term" value="F:zinc ion binding"/>
    <property type="evidence" value="ECO:0007669"/>
    <property type="project" value="UniProtKB-KW"/>
</dbReference>
<dbReference type="InterPro" id="IPR043502">
    <property type="entry name" value="DNA/RNA_pol_sf"/>
</dbReference>
<dbReference type="Gene3D" id="3.30.420.10">
    <property type="entry name" value="Ribonuclease H-like superfamily/Ribonuclease H"/>
    <property type="match status" value="1"/>
</dbReference>
<evidence type="ECO:0000256" key="2">
    <source>
        <dbReference type="ARBA" id="ARBA00022723"/>
    </source>
</evidence>
<evidence type="ECO:0000256" key="4">
    <source>
        <dbReference type="ARBA" id="ARBA00022801"/>
    </source>
</evidence>
<keyword evidence="5" id="KW-0862">Zinc</keyword>
<dbReference type="InterPro" id="IPR025724">
    <property type="entry name" value="GAG-pre-integrase_dom"/>
</dbReference>
<dbReference type="SUPFAM" id="SSF53098">
    <property type="entry name" value="Ribonuclease H-like"/>
    <property type="match status" value="1"/>
</dbReference>
<evidence type="ECO:0000313" key="9">
    <source>
        <dbReference type="EMBL" id="KAK9133630.1"/>
    </source>
</evidence>
<keyword evidence="10" id="KW-1185">Reference proteome</keyword>
<dbReference type="GO" id="GO:0006508">
    <property type="term" value="P:proteolysis"/>
    <property type="evidence" value="ECO:0007669"/>
    <property type="project" value="UniProtKB-KW"/>
</dbReference>
<name>A0AAP0PAC1_9MAGN</name>
<dbReference type="Pfam" id="PF14223">
    <property type="entry name" value="Retrotran_gag_2"/>
    <property type="match status" value="1"/>
</dbReference>
<keyword evidence="5" id="KW-0863">Zinc-finger</keyword>
<evidence type="ECO:0000259" key="7">
    <source>
        <dbReference type="PROSITE" id="PS50158"/>
    </source>
</evidence>
<dbReference type="GO" id="GO:0015074">
    <property type="term" value="P:DNA integration"/>
    <property type="evidence" value="ECO:0007669"/>
    <property type="project" value="InterPro"/>
</dbReference>
<feature type="region of interest" description="Disordered" evidence="6">
    <location>
        <begin position="249"/>
        <end position="331"/>
    </location>
</feature>
<dbReference type="InterPro" id="IPR057670">
    <property type="entry name" value="SH3_retrovirus"/>
</dbReference>